<dbReference type="RefSeq" id="WP_307244842.1">
    <property type="nucleotide sequence ID" value="NZ_JAUSQZ010000001.1"/>
</dbReference>
<dbReference type="Proteomes" id="UP001235712">
    <property type="component" value="Unassembled WGS sequence"/>
</dbReference>
<gene>
    <name evidence="1" type="ORF">J2S57_003803</name>
</gene>
<dbReference type="PANTHER" id="PTHR41287:SF1">
    <property type="entry name" value="PROTEIN YMFN"/>
    <property type="match status" value="1"/>
</dbReference>
<dbReference type="EMBL" id="JAUSQZ010000001">
    <property type="protein sequence ID" value="MDP9828054.1"/>
    <property type="molecule type" value="Genomic_DNA"/>
</dbReference>
<reference evidence="1 2" key="1">
    <citation type="submission" date="2023-07" db="EMBL/GenBank/DDBJ databases">
        <title>Sequencing the genomes of 1000 actinobacteria strains.</title>
        <authorList>
            <person name="Klenk H.-P."/>
        </authorList>
    </citation>
    <scope>NUCLEOTIDE SEQUENCE [LARGE SCALE GENOMIC DNA]</scope>
    <source>
        <strain evidence="1 2">DSM 44388</strain>
    </source>
</reference>
<proteinExistence type="predicted"/>
<name>A0ABT9P5T9_9ACTN</name>
<evidence type="ECO:0008006" key="3">
    <source>
        <dbReference type="Google" id="ProtNLM"/>
    </source>
</evidence>
<keyword evidence="2" id="KW-1185">Reference proteome</keyword>
<comment type="caution">
    <text evidence="1">The sequence shown here is derived from an EMBL/GenBank/DDBJ whole genome shotgun (WGS) entry which is preliminary data.</text>
</comment>
<dbReference type="Gene3D" id="3.40.50.300">
    <property type="entry name" value="P-loop containing nucleotide triphosphate hydrolases"/>
    <property type="match status" value="1"/>
</dbReference>
<evidence type="ECO:0000313" key="2">
    <source>
        <dbReference type="Proteomes" id="UP001235712"/>
    </source>
</evidence>
<dbReference type="InterPro" id="IPR027417">
    <property type="entry name" value="P-loop_NTPase"/>
</dbReference>
<sequence length="452" mass="49211">MSARMGKRQMPWQRHVLDVALEIDPDTGELAYRDVVVTVPRQSGKTTVTLPRVVWRAEAAHLLGGRQTMLYAAQTGIAARSKWEEDFCEDLAAVPIMQGRWRKIGTTGRERIRFKSGSTFGPIATKAESGHGKTLDDGTLDEAFAQVDARVEEAWRPAMITRRNAQFWAVSTAGTAKSLYLKGKVARGRAITELGRSSRTAYFEWSAPKDADPEDPATWWACMPALGHTIRIEDIRHEFETIEGGLPAFRRAYLNQWSDEFDDADWCIPKLSWFACEDETSTRIGPPALALDAAPDRSRASVAYAGARADGLPMTQLIRAGEGTEWAVDEAAKIAREKGATCVVLDGGGPLANKLERLQTALGGVCPVEVLDQGDVANAVGSMHDAIVTEQLRHTGQAELTGALAAAVLIPSGDGRSRFGRRKSGGDISPLYASTLALEGLRRYPDTGSILY</sequence>
<dbReference type="InterPro" id="IPR005021">
    <property type="entry name" value="Terminase_largesu-like"/>
</dbReference>
<evidence type="ECO:0000313" key="1">
    <source>
        <dbReference type="EMBL" id="MDP9828054.1"/>
    </source>
</evidence>
<organism evidence="1 2">
    <name type="scientific">Kineosporia succinea</name>
    <dbReference type="NCBI Taxonomy" id="84632"/>
    <lineage>
        <taxon>Bacteria</taxon>
        <taxon>Bacillati</taxon>
        <taxon>Actinomycetota</taxon>
        <taxon>Actinomycetes</taxon>
        <taxon>Kineosporiales</taxon>
        <taxon>Kineosporiaceae</taxon>
        <taxon>Kineosporia</taxon>
    </lineage>
</organism>
<accession>A0ABT9P5T9</accession>
<protein>
    <recommendedName>
        <fullName evidence="3">Phage terminase large subunit-like protein</fullName>
    </recommendedName>
</protein>
<dbReference type="PANTHER" id="PTHR41287">
    <property type="match status" value="1"/>
</dbReference>